<keyword evidence="2" id="KW-0067">ATP-binding</keyword>
<organism evidence="4 5">
    <name type="scientific">Marinobacterium iners DSM 11526</name>
    <dbReference type="NCBI Taxonomy" id="1122198"/>
    <lineage>
        <taxon>Bacteria</taxon>
        <taxon>Pseudomonadati</taxon>
        <taxon>Pseudomonadota</taxon>
        <taxon>Gammaproteobacteria</taxon>
        <taxon>Oceanospirillales</taxon>
        <taxon>Oceanospirillaceae</taxon>
        <taxon>Marinobacterium</taxon>
    </lineage>
</organism>
<dbReference type="Gene3D" id="3.30.200.20">
    <property type="entry name" value="Phosphorylase Kinase, domain 1"/>
    <property type="match status" value="1"/>
</dbReference>
<keyword evidence="5" id="KW-1185">Reference proteome</keyword>
<dbReference type="Proteomes" id="UP000242469">
    <property type="component" value="Unassembled WGS sequence"/>
</dbReference>
<keyword evidence="1" id="KW-0547">Nucleotide-binding</keyword>
<dbReference type="SUPFAM" id="SSF56112">
    <property type="entry name" value="Protein kinase-like (PK-like)"/>
    <property type="match status" value="1"/>
</dbReference>
<dbReference type="InterPro" id="IPR002575">
    <property type="entry name" value="Aminoglycoside_PTrfase"/>
</dbReference>
<dbReference type="PANTHER" id="PTHR33540">
    <property type="entry name" value="TRNA THREONYLCARBAMOYLADENOSINE BIOSYNTHESIS PROTEIN TSAE"/>
    <property type="match status" value="1"/>
</dbReference>
<dbReference type="RefSeq" id="WP_091821803.1">
    <property type="nucleotide sequence ID" value="NZ_FNRJ01000001.1"/>
</dbReference>
<evidence type="ECO:0000256" key="1">
    <source>
        <dbReference type="ARBA" id="ARBA00022741"/>
    </source>
</evidence>
<evidence type="ECO:0000313" key="4">
    <source>
        <dbReference type="EMBL" id="SEA02172.1"/>
    </source>
</evidence>
<proteinExistence type="predicted"/>
<name>A0A1H3XUF2_9GAMM</name>
<dbReference type="Pfam" id="PF01636">
    <property type="entry name" value="APH"/>
    <property type="match status" value="1"/>
</dbReference>
<dbReference type="GO" id="GO:0005524">
    <property type="term" value="F:ATP binding"/>
    <property type="evidence" value="ECO:0007669"/>
    <property type="project" value="UniProtKB-KW"/>
</dbReference>
<evidence type="ECO:0000259" key="3">
    <source>
        <dbReference type="Pfam" id="PF01636"/>
    </source>
</evidence>
<dbReference type="InterPro" id="IPR011009">
    <property type="entry name" value="Kinase-like_dom_sf"/>
</dbReference>
<evidence type="ECO:0000256" key="2">
    <source>
        <dbReference type="ARBA" id="ARBA00022840"/>
    </source>
</evidence>
<sequence>MGQRLKQLSEWVQQQAAAQEMEVDAELQAVSGDASFRRYFRATGPEGSWIAVDAPPEHEDCEPFLAIAQAWHAQGIAVPRVIASDLELGFMLLEDFGDQLLLPQLSETTVEQHYAAAFEALRQIQRTTDQPALPPYDRVMLAREMALFPEWFLTRLLGLELQEEEYHLLGLVAKLLIESALAQPQISVHRDYHSRNLMLIDDGRLGIIDFQDAVSGPVTYDLVSLLRDCYIDWPDEQVRFWVEAFRQRLKQDGFDVAEQGLFQQQFDLMGMQRHIKVLGIFARLWLRDGKAGYLDDLPRTFAYLYRVASRYEELAPFVRWLDRRVVPAFVAHPHFAGKQIERWWQ</sequence>
<dbReference type="Gene3D" id="3.90.1200.10">
    <property type="match status" value="1"/>
</dbReference>
<reference evidence="5" key="1">
    <citation type="submission" date="2016-10" db="EMBL/GenBank/DDBJ databases">
        <authorList>
            <person name="Varghese N."/>
            <person name="Submissions S."/>
        </authorList>
    </citation>
    <scope>NUCLEOTIDE SEQUENCE [LARGE SCALE GENOMIC DNA]</scope>
    <source>
        <strain evidence="5">DSM 11526</strain>
    </source>
</reference>
<accession>A0A1H3XUF2</accession>
<dbReference type="STRING" id="1122198.SAMN02745729_101243"/>
<feature type="domain" description="Aminoglycoside phosphotransferase" evidence="3">
    <location>
        <begin position="27"/>
        <end position="250"/>
    </location>
</feature>
<dbReference type="PANTHER" id="PTHR33540:SF1">
    <property type="entry name" value="N-ACETYLMURAMATE_N-ACETYLGLUCOSAMINE KINASE"/>
    <property type="match status" value="1"/>
</dbReference>
<dbReference type="AlphaFoldDB" id="A0A1H3XUF2"/>
<dbReference type="EMBL" id="FNRJ01000001">
    <property type="protein sequence ID" value="SEA02172.1"/>
    <property type="molecule type" value="Genomic_DNA"/>
</dbReference>
<dbReference type="OrthoDB" id="9809275at2"/>
<evidence type="ECO:0000313" key="5">
    <source>
        <dbReference type="Proteomes" id="UP000242469"/>
    </source>
</evidence>
<gene>
    <name evidence="4" type="ORF">SAMN02745729_101243</name>
</gene>
<protein>
    <recommendedName>
        <fullName evidence="3">Aminoglycoside phosphotransferase domain-containing protein</fullName>
    </recommendedName>
</protein>